<dbReference type="SUPFAM" id="SSF53383">
    <property type="entry name" value="PLP-dependent transferases"/>
    <property type="match status" value="1"/>
</dbReference>
<protein>
    <submittedName>
        <fullName evidence="10">Unannotated protein</fullName>
    </submittedName>
</protein>
<dbReference type="InterPro" id="IPR005861">
    <property type="entry name" value="HisP_aminotrans"/>
</dbReference>
<evidence type="ECO:0000313" key="9">
    <source>
        <dbReference type="EMBL" id="CAB4731087.1"/>
    </source>
</evidence>
<keyword evidence="4" id="KW-0808">Transferase</keyword>
<comment type="cofactor">
    <cofactor evidence="1">
        <name>pyridoxal 5'-phosphate</name>
        <dbReference type="ChEBI" id="CHEBI:597326"/>
    </cofactor>
</comment>
<organism evidence="10">
    <name type="scientific">freshwater metagenome</name>
    <dbReference type="NCBI Taxonomy" id="449393"/>
    <lineage>
        <taxon>unclassified sequences</taxon>
        <taxon>metagenomes</taxon>
        <taxon>ecological metagenomes</taxon>
    </lineage>
</organism>
<evidence type="ECO:0000256" key="7">
    <source>
        <dbReference type="ARBA" id="ARBA00029440"/>
    </source>
</evidence>
<sequence length="375" mass="40881">MSRPRVRDDLALVEGYHSPQVSVDVRLNTNESPIAPPAAFTEQFTAAVATIEWHRYPDRSASALRAKLASHYGVRAEQVFVANGSNEVLQCLLLAYGGTGRRAAVFEPTYALHSHIARVVGTEVVVGQRTEQFDLDLDVVREVITANQPEVVFLCSPNNPTGVVDPPETVRTVLDLTRDYGGLVIVDEAYGQFTPTSAVSLIDEHEALVVSRTFSKTWSLAALRLGYCIGPSWLIASLEDVALPYHLDAVKQLAGTIALDFRKEMDERVSFLVEERGRLATALADLPVSVWPSGANFVLFRPENRAGAEVWQELVDRSVLVRNCASWPGLDGCLRVTVGTRRENEAFLTALADVLRASSVLGSASRSPVPGKESA</sequence>
<dbReference type="InterPro" id="IPR015424">
    <property type="entry name" value="PyrdxlP-dep_Trfase"/>
</dbReference>
<evidence type="ECO:0000256" key="2">
    <source>
        <dbReference type="ARBA" id="ARBA00022576"/>
    </source>
</evidence>
<comment type="pathway">
    <text evidence="7">Amino-acid biosynthesis.</text>
</comment>
<gene>
    <name evidence="9" type="ORF">UFOPK2754_00483</name>
    <name evidence="10" type="ORF">UFOPK3543_00118</name>
    <name evidence="11" type="ORF">UFOPK3967_00807</name>
</gene>
<dbReference type="GO" id="GO:0004400">
    <property type="term" value="F:histidinol-phosphate transaminase activity"/>
    <property type="evidence" value="ECO:0007669"/>
    <property type="project" value="InterPro"/>
</dbReference>
<dbReference type="EMBL" id="CAFBOS010000036">
    <property type="protein sequence ID" value="CAB4987982.1"/>
    <property type="molecule type" value="Genomic_DNA"/>
</dbReference>
<dbReference type="EMBL" id="CAEZYR010000011">
    <property type="protein sequence ID" value="CAB4731087.1"/>
    <property type="molecule type" value="Genomic_DNA"/>
</dbReference>
<dbReference type="Gene3D" id="3.40.640.10">
    <property type="entry name" value="Type I PLP-dependent aspartate aminotransferase-like (Major domain)"/>
    <property type="match status" value="1"/>
</dbReference>
<dbReference type="HAMAP" id="MF_01023">
    <property type="entry name" value="HisC_aminotrans_2"/>
    <property type="match status" value="1"/>
</dbReference>
<evidence type="ECO:0000256" key="6">
    <source>
        <dbReference type="ARBA" id="ARBA00023102"/>
    </source>
</evidence>
<evidence type="ECO:0000313" key="10">
    <source>
        <dbReference type="EMBL" id="CAB4889340.1"/>
    </source>
</evidence>
<dbReference type="EMBL" id="CAFBMH010000002">
    <property type="protein sequence ID" value="CAB4889340.1"/>
    <property type="molecule type" value="Genomic_DNA"/>
</dbReference>
<evidence type="ECO:0000256" key="4">
    <source>
        <dbReference type="ARBA" id="ARBA00022679"/>
    </source>
</evidence>
<keyword evidence="6" id="KW-0368">Histidine biosynthesis</keyword>
<accession>A0A6J7F8N2</accession>
<dbReference type="GO" id="GO:0000105">
    <property type="term" value="P:L-histidine biosynthetic process"/>
    <property type="evidence" value="ECO:0007669"/>
    <property type="project" value="UniProtKB-KW"/>
</dbReference>
<name>A0A6J7F8N2_9ZZZZ</name>
<dbReference type="PANTHER" id="PTHR42885:SF2">
    <property type="entry name" value="HISTIDINOL-PHOSPHATE AMINOTRANSFERASE"/>
    <property type="match status" value="1"/>
</dbReference>
<dbReference type="NCBIfam" id="TIGR01141">
    <property type="entry name" value="hisC"/>
    <property type="match status" value="1"/>
</dbReference>
<keyword evidence="5" id="KW-0663">Pyridoxal phosphate</keyword>
<evidence type="ECO:0000256" key="1">
    <source>
        <dbReference type="ARBA" id="ARBA00001933"/>
    </source>
</evidence>
<dbReference type="InterPro" id="IPR015421">
    <property type="entry name" value="PyrdxlP-dep_Trfase_major"/>
</dbReference>
<dbReference type="Gene3D" id="3.90.1150.10">
    <property type="entry name" value="Aspartate Aminotransferase, domain 1"/>
    <property type="match status" value="1"/>
</dbReference>
<dbReference type="Pfam" id="PF00155">
    <property type="entry name" value="Aminotran_1_2"/>
    <property type="match status" value="1"/>
</dbReference>
<dbReference type="InterPro" id="IPR015422">
    <property type="entry name" value="PyrdxlP-dep_Trfase_small"/>
</dbReference>
<evidence type="ECO:0000259" key="8">
    <source>
        <dbReference type="Pfam" id="PF00155"/>
    </source>
</evidence>
<feature type="domain" description="Aminotransferase class I/classII large" evidence="8">
    <location>
        <begin position="25"/>
        <end position="351"/>
    </location>
</feature>
<keyword evidence="3" id="KW-0028">Amino-acid biosynthesis</keyword>
<dbReference type="GO" id="GO:0030170">
    <property type="term" value="F:pyridoxal phosphate binding"/>
    <property type="evidence" value="ECO:0007669"/>
    <property type="project" value="InterPro"/>
</dbReference>
<evidence type="ECO:0000313" key="11">
    <source>
        <dbReference type="EMBL" id="CAB4987982.1"/>
    </source>
</evidence>
<proteinExistence type="inferred from homology"/>
<reference evidence="10" key="1">
    <citation type="submission" date="2020-05" db="EMBL/GenBank/DDBJ databases">
        <authorList>
            <person name="Chiriac C."/>
            <person name="Salcher M."/>
            <person name="Ghai R."/>
            <person name="Kavagutti S V."/>
        </authorList>
    </citation>
    <scope>NUCLEOTIDE SEQUENCE</scope>
</reference>
<dbReference type="CDD" id="cd00609">
    <property type="entry name" value="AAT_like"/>
    <property type="match status" value="1"/>
</dbReference>
<dbReference type="AlphaFoldDB" id="A0A6J7F8N2"/>
<evidence type="ECO:0000256" key="3">
    <source>
        <dbReference type="ARBA" id="ARBA00022605"/>
    </source>
</evidence>
<keyword evidence="2" id="KW-0032">Aminotransferase</keyword>
<dbReference type="InterPro" id="IPR004839">
    <property type="entry name" value="Aminotransferase_I/II_large"/>
</dbReference>
<evidence type="ECO:0000256" key="5">
    <source>
        <dbReference type="ARBA" id="ARBA00022898"/>
    </source>
</evidence>
<dbReference type="PANTHER" id="PTHR42885">
    <property type="entry name" value="HISTIDINOL-PHOSPHATE AMINOTRANSFERASE-RELATED"/>
    <property type="match status" value="1"/>
</dbReference>